<dbReference type="EMBL" id="JACTNG010000002">
    <property type="protein sequence ID" value="MBO1078171.1"/>
    <property type="molecule type" value="Genomic_DNA"/>
</dbReference>
<proteinExistence type="predicted"/>
<feature type="transmembrane region" description="Helical" evidence="1">
    <location>
        <begin position="240"/>
        <end position="258"/>
    </location>
</feature>
<keyword evidence="1" id="KW-0812">Transmembrane</keyword>
<evidence type="ECO:0000259" key="2">
    <source>
        <dbReference type="Pfam" id="PF01757"/>
    </source>
</evidence>
<feature type="transmembrane region" description="Helical" evidence="1">
    <location>
        <begin position="177"/>
        <end position="195"/>
    </location>
</feature>
<organism evidence="3 4">
    <name type="scientific">Roseomonas haemaphysalidis</name>
    <dbReference type="NCBI Taxonomy" id="2768162"/>
    <lineage>
        <taxon>Bacteria</taxon>
        <taxon>Pseudomonadati</taxon>
        <taxon>Pseudomonadota</taxon>
        <taxon>Alphaproteobacteria</taxon>
        <taxon>Acetobacterales</taxon>
        <taxon>Roseomonadaceae</taxon>
        <taxon>Roseomonas</taxon>
    </lineage>
</organism>
<dbReference type="RefSeq" id="WP_207415611.1">
    <property type="nucleotide sequence ID" value="NZ_CP061177.1"/>
</dbReference>
<evidence type="ECO:0000313" key="3">
    <source>
        <dbReference type="EMBL" id="MBO1078171.1"/>
    </source>
</evidence>
<keyword evidence="1" id="KW-0472">Membrane</keyword>
<feature type="transmembrane region" description="Helical" evidence="1">
    <location>
        <begin position="53"/>
        <end position="75"/>
    </location>
</feature>
<sequence length="380" mass="41246">MPPHRTQKDESLEALRGIAALVVIAWHLVLGFAPARSGIFPGMDMALSWVGRPWYAIINGTAAVVFFFVLSGFVLTRQALLDGNSRRLVVGIFKRWPRLAGPAAASCAFSWMLFASGAYHFREAAAVTGSPWLADFAYSSMPPGYVPNLADALLQGGAWTFLTGRASYNSSLWTMRWELLGSFVAFATALLAIHLRNDRARFALLFVAIAVAAYANMLLVAFPAGVACALLSAQGRLPRFTAPATVLLLLLAFTMANYTENGLLGRLSAERWGRSLSEILAYTVGAVLLLVAVEQNAWLRRLLSGRVARFLGRMSFPVYLLHVPVLCSAGCMAFLAAGGGRAGLLAAAGATLLFTVLLGWPLAWFDLRWTRLINRIFTRS</sequence>
<feature type="transmembrane region" description="Helical" evidence="1">
    <location>
        <begin position="96"/>
        <end position="114"/>
    </location>
</feature>
<comment type="caution">
    <text evidence="3">The sequence shown here is derived from an EMBL/GenBank/DDBJ whole genome shotgun (WGS) entry which is preliminary data.</text>
</comment>
<dbReference type="GO" id="GO:0016746">
    <property type="term" value="F:acyltransferase activity"/>
    <property type="evidence" value="ECO:0007669"/>
    <property type="project" value="UniProtKB-KW"/>
</dbReference>
<feature type="transmembrane region" description="Helical" evidence="1">
    <location>
        <begin position="202"/>
        <end position="234"/>
    </location>
</feature>
<dbReference type="InterPro" id="IPR050879">
    <property type="entry name" value="Acyltransferase_3"/>
</dbReference>
<dbReference type="Pfam" id="PF01757">
    <property type="entry name" value="Acyl_transf_3"/>
    <property type="match status" value="1"/>
</dbReference>
<feature type="transmembrane region" description="Helical" evidence="1">
    <location>
        <begin position="12"/>
        <end position="33"/>
    </location>
</feature>
<dbReference type="Proteomes" id="UP001518989">
    <property type="component" value="Unassembled WGS sequence"/>
</dbReference>
<keyword evidence="3" id="KW-0808">Transferase</keyword>
<evidence type="ECO:0000313" key="4">
    <source>
        <dbReference type="Proteomes" id="UP001518989"/>
    </source>
</evidence>
<feature type="transmembrane region" description="Helical" evidence="1">
    <location>
        <begin position="344"/>
        <end position="365"/>
    </location>
</feature>
<name>A0ABS3KP89_9PROT</name>
<dbReference type="PANTHER" id="PTHR23028:SF134">
    <property type="entry name" value="PUTATIVE (AFU_ORTHOLOGUE AFUA_4G08520)-RELATED"/>
    <property type="match status" value="1"/>
</dbReference>
<feature type="domain" description="Acyltransferase 3" evidence="2">
    <location>
        <begin position="10"/>
        <end position="358"/>
    </location>
</feature>
<feature type="transmembrane region" description="Helical" evidence="1">
    <location>
        <begin position="318"/>
        <end position="337"/>
    </location>
</feature>
<accession>A0ABS3KP89</accession>
<keyword evidence="4" id="KW-1185">Reference proteome</keyword>
<reference evidence="3 4" key="1">
    <citation type="submission" date="2020-09" db="EMBL/GenBank/DDBJ databases">
        <title>Roseomonas.</title>
        <authorList>
            <person name="Zhu W."/>
        </authorList>
    </citation>
    <scope>NUCLEOTIDE SEQUENCE [LARGE SCALE GENOMIC DNA]</scope>
    <source>
        <strain evidence="3 4">573</strain>
    </source>
</reference>
<gene>
    <name evidence="3" type="ORF">IAI61_03945</name>
</gene>
<dbReference type="InterPro" id="IPR002656">
    <property type="entry name" value="Acyl_transf_3_dom"/>
</dbReference>
<keyword evidence="1" id="KW-1133">Transmembrane helix</keyword>
<evidence type="ECO:0000256" key="1">
    <source>
        <dbReference type="SAM" id="Phobius"/>
    </source>
</evidence>
<dbReference type="PANTHER" id="PTHR23028">
    <property type="entry name" value="ACETYLTRANSFERASE"/>
    <property type="match status" value="1"/>
</dbReference>
<keyword evidence="3" id="KW-0012">Acyltransferase</keyword>
<protein>
    <submittedName>
        <fullName evidence="3">Acyltransferase</fullName>
    </submittedName>
</protein>